<gene>
    <name evidence="1" type="ORF">HGM15179_009563</name>
</gene>
<dbReference type="Proteomes" id="UP000796761">
    <property type="component" value="Unassembled WGS sequence"/>
</dbReference>
<organism evidence="1 2">
    <name type="scientific">Zosterops borbonicus</name>
    <dbReference type="NCBI Taxonomy" id="364589"/>
    <lineage>
        <taxon>Eukaryota</taxon>
        <taxon>Metazoa</taxon>
        <taxon>Chordata</taxon>
        <taxon>Craniata</taxon>
        <taxon>Vertebrata</taxon>
        <taxon>Euteleostomi</taxon>
        <taxon>Archelosauria</taxon>
        <taxon>Archosauria</taxon>
        <taxon>Dinosauria</taxon>
        <taxon>Saurischia</taxon>
        <taxon>Theropoda</taxon>
        <taxon>Coelurosauria</taxon>
        <taxon>Aves</taxon>
        <taxon>Neognathae</taxon>
        <taxon>Neoaves</taxon>
        <taxon>Telluraves</taxon>
        <taxon>Australaves</taxon>
        <taxon>Passeriformes</taxon>
        <taxon>Sylvioidea</taxon>
        <taxon>Zosteropidae</taxon>
        <taxon>Zosterops</taxon>
    </lineage>
</organism>
<dbReference type="AlphaFoldDB" id="A0A8K1LL33"/>
<evidence type="ECO:0008006" key="3">
    <source>
        <dbReference type="Google" id="ProtNLM"/>
    </source>
</evidence>
<comment type="caution">
    <text evidence="1">The sequence shown here is derived from an EMBL/GenBank/DDBJ whole genome shotgun (WGS) entry which is preliminary data.</text>
</comment>
<evidence type="ECO:0000313" key="2">
    <source>
        <dbReference type="Proteomes" id="UP000796761"/>
    </source>
</evidence>
<accession>A0A8K1LL33</accession>
<reference evidence="1" key="1">
    <citation type="submission" date="2019-04" db="EMBL/GenBank/DDBJ databases">
        <title>Genome assembly of Zosterops borbonicus 15179.</title>
        <authorList>
            <person name="Leroy T."/>
            <person name="Anselmetti Y."/>
            <person name="Tilak M.-K."/>
            <person name="Nabholz B."/>
        </authorList>
    </citation>
    <scope>NUCLEOTIDE SEQUENCE</scope>
    <source>
        <strain evidence="1">HGM_15179</strain>
        <tissue evidence="1">Muscle</tissue>
    </source>
</reference>
<sequence length="91" mass="10635">MDELILETILRHIKDSEITSSWSVWLRQGEVMFDNLLHSHGEVIGLVEERRAVRIVCLNFNEAFDTVSHEILAEKLLMCGLDKQTVRWIEK</sequence>
<keyword evidence="2" id="KW-1185">Reference proteome</keyword>
<proteinExistence type="predicted"/>
<name>A0A8K1LL33_9PASS</name>
<dbReference type="EMBL" id="SWJQ01000260">
    <property type="protein sequence ID" value="TRZ17568.1"/>
    <property type="molecule type" value="Genomic_DNA"/>
</dbReference>
<dbReference type="OrthoDB" id="416454at2759"/>
<evidence type="ECO:0000313" key="1">
    <source>
        <dbReference type="EMBL" id="TRZ17568.1"/>
    </source>
</evidence>
<protein>
    <recommendedName>
        <fullName evidence="3">Reverse transcriptase domain-containing protein</fullName>
    </recommendedName>
</protein>